<sequence>MVYKRKVCIFSIYLLFIIPFHTLTAGPRQDRSGPYYTNLQQFPVYIREGFDREFTTKVPAGDLGPWICYRNDPENPGPLQIKNLDFPDIRNPHFLSPKRLPEREFTLLIPFSLNARQAIPGDTPPVLGVFLASLGDNWEIYLNGSLVLSEIHLDDAGRIKSHRAQRKVSFPLDSSIFTQGTNILAFRIVGDPNYKNVGFYYTSPYYIDEYTTIEKNHDELMTATLCGIYVFVGIYHFFVFLNRRRDLHNLYYSLFSVTLGTYLFARTRAAYGIIADTLILSHIELASLFMVVPFIGAFIESLCIQRVRKFTMGYAAFFGLLAVLQMLGPPSFADDVLRIWQILALAVVIVYIFCYDIGYTFFSAGYRLWKQSGTGERFAHLLRIYRDLLINHPVGNLIIGTIILLATAVFDILDSMFFHYGIVLTQFGFFVFTIGTTLILARRYGFVYGQLNLANSNLEERVRDLTEANDRIRNNEHKYRSLFEGTSDPMLLLDETMHIKDWNTAAAGFYGLSDFDFDGSPDKSPTLPDRLYKDSRERDSTAERFRQYIRELKTSGDPVEVPASVKNPIGEFKNCILRMEYIPSLGGNEILVRARVSHKETMTEAYVEGNACFKIENTLGAADEVSRHARSRLSRYLPAEEADFAAICLREMVLNAIEHGNLEVSYDEKSEHQKNGTYFDFLEERMEDPRFRDRRVLVEYSINSRRAVFSVTDEGKGFDYTRYTSGRESAPDLLEHGRGILITLSAFDRVTYSGRGNQVTLEKQFTPEH</sequence>
<dbReference type="GO" id="GO:0005524">
    <property type="term" value="F:ATP binding"/>
    <property type="evidence" value="ECO:0007669"/>
    <property type="project" value="UniProtKB-KW"/>
</dbReference>
<dbReference type="RefSeq" id="WP_215627906.1">
    <property type="nucleotide sequence ID" value="NZ_CP067089.2"/>
</dbReference>
<reference evidence="5" key="1">
    <citation type="submission" date="2021-01" db="EMBL/GenBank/DDBJ databases">
        <title>Description of Breznakiella homolactica.</title>
        <authorList>
            <person name="Song Y."/>
            <person name="Brune A."/>
        </authorList>
    </citation>
    <scope>NUCLEOTIDE SEQUENCE</scope>
    <source>
        <strain evidence="5">RmG30</strain>
    </source>
</reference>
<dbReference type="GO" id="GO:0004674">
    <property type="term" value="F:protein serine/threonine kinase activity"/>
    <property type="evidence" value="ECO:0007669"/>
    <property type="project" value="UniProtKB-KW"/>
</dbReference>
<dbReference type="Proteomes" id="UP000595917">
    <property type="component" value="Chromosome"/>
</dbReference>
<keyword evidence="3" id="KW-0812">Transmembrane</keyword>
<keyword evidence="2" id="KW-0175">Coiled coil</keyword>
<name>A0A7T7XQG1_9SPIR</name>
<keyword evidence="1" id="KW-0808">Transferase</keyword>
<dbReference type="InterPro" id="IPR035965">
    <property type="entry name" value="PAS-like_dom_sf"/>
</dbReference>
<keyword evidence="6" id="KW-1185">Reference proteome</keyword>
<feature type="transmembrane region" description="Helical" evidence="3">
    <location>
        <begin position="220"/>
        <end position="238"/>
    </location>
</feature>
<dbReference type="SUPFAM" id="SSF55785">
    <property type="entry name" value="PYP-like sensor domain (PAS domain)"/>
    <property type="match status" value="1"/>
</dbReference>
<dbReference type="CDD" id="cd16936">
    <property type="entry name" value="HATPase_RsbW-like"/>
    <property type="match status" value="1"/>
</dbReference>
<dbReference type="KEGG" id="bhc:JFL75_06710"/>
<dbReference type="InterPro" id="IPR050267">
    <property type="entry name" value="Anti-sigma-factor_SerPK"/>
</dbReference>
<feature type="transmembrane region" description="Helical" evidence="3">
    <location>
        <begin position="416"/>
        <end position="441"/>
    </location>
</feature>
<accession>A0A7T7XQG1</accession>
<dbReference type="InterPro" id="IPR036890">
    <property type="entry name" value="HATPase_C_sf"/>
</dbReference>
<feature type="domain" description="PAS" evidence="4">
    <location>
        <begin position="475"/>
        <end position="519"/>
    </location>
</feature>
<dbReference type="Pfam" id="PF13581">
    <property type="entry name" value="HATPase_c_2"/>
    <property type="match status" value="1"/>
</dbReference>
<evidence type="ECO:0000259" key="4">
    <source>
        <dbReference type="PROSITE" id="PS50112"/>
    </source>
</evidence>
<dbReference type="PROSITE" id="PS50112">
    <property type="entry name" value="PAS"/>
    <property type="match status" value="1"/>
</dbReference>
<dbReference type="InterPro" id="IPR000014">
    <property type="entry name" value="PAS"/>
</dbReference>
<keyword evidence="3" id="KW-0472">Membrane</keyword>
<evidence type="ECO:0000256" key="1">
    <source>
        <dbReference type="ARBA" id="ARBA00022527"/>
    </source>
</evidence>
<dbReference type="Gene3D" id="3.30.565.10">
    <property type="entry name" value="Histidine kinase-like ATPase, C-terminal domain"/>
    <property type="match status" value="1"/>
</dbReference>
<feature type="transmembrane region" description="Helical" evidence="3">
    <location>
        <begin position="279"/>
        <end position="299"/>
    </location>
</feature>
<keyword evidence="1" id="KW-0418">Kinase</keyword>
<keyword evidence="1" id="KW-0723">Serine/threonine-protein kinase</keyword>
<feature type="coiled-coil region" evidence="2">
    <location>
        <begin position="448"/>
        <end position="475"/>
    </location>
</feature>
<feature type="transmembrane region" description="Helical" evidence="3">
    <location>
        <begin position="311"/>
        <end position="327"/>
    </location>
</feature>
<dbReference type="AlphaFoldDB" id="A0A7T7XQG1"/>
<feature type="transmembrane region" description="Helical" evidence="3">
    <location>
        <begin position="388"/>
        <end position="410"/>
    </location>
</feature>
<keyword evidence="5" id="KW-0067">ATP-binding</keyword>
<dbReference type="Gene3D" id="3.30.450.20">
    <property type="entry name" value="PAS domain"/>
    <property type="match status" value="1"/>
</dbReference>
<keyword evidence="5" id="KW-0547">Nucleotide-binding</keyword>
<evidence type="ECO:0000313" key="6">
    <source>
        <dbReference type="Proteomes" id="UP000595917"/>
    </source>
</evidence>
<evidence type="ECO:0000256" key="2">
    <source>
        <dbReference type="SAM" id="Coils"/>
    </source>
</evidence>
<keyword evidence="3" id="KW-1133">Transmembrane helix</keyword>
<dbReference type="EMBL" id="CP067089">
    <property type="protein sequence ID" value="QQO10601.1"/>
    <property type="molecule type" value="Genomic_DNA"/>
</dbReference>
<protein>
    <submittedName>
        <fullName evidence="5">ATP-binding protein</fullName>
    </submittedName>
</protein>
<dbReference type="CDD" id="cd00130">
    <property type="entry name" value="PAS"/>
    <property type="match status" value="1"/>
</dbReference>
<dbReference type="PANTHER" id="PTHR35526:SF3">
    <property type="entry name" value="ANTI-SIGMA-F FACTOR RSBW"/>
    <property type="match status" value="1"/>
</dbReference>
<dbReference type="SMART" id="SM00091">
    <property type="entry name" value="PAS"/>
    <property type="match status" value="1"/>
</dbReference>
<organism evidence="5 6">
    <name type="scientific">Breznakiella homolactica</name>
    <dbReference type="NCBI Taxonomy" id="2798577"/>
    <lineage>
        <taxon>Bacteria</taxon>
        <taxon>Pseudomonadati</taxon>
        <taxon>Spirochaetota</taxon>
        <taxon>Spirochaetia</taxon>
        <taxon>Spirochaetales</taxon>
        <taxon>Breznakiellaceae</taxon>
        <taxon>Breznakiella</taxon>
    </lineage>
</organism>
<proteinExistence type="predicted"/>
<feature type="transmembrane region" description="Helical" evidence="3">
    <location>
        <begin position="339"/>
        <end position="362"/>
    </location>
</feature>
<dbReference type="PANTHER" id="PTHR35526">
    <property type="entry name" value="ANTI-SIGMA-F FACTOR RSBW-RELATED"/>
    <property type="match status" value="1"/>
</dbReference>
<gene>
    <name evidence="5" type="ORF">JFL75_06710</name>
</gene>
<evidence type="ECO:0000313" key="5">
    <source>
        <dbReference type="EMBL" id="QQO10601.1"/>
    </source>
</evidence>
<dbReference type="InterPro" id="IPR003594">
    <property type="entry name" value="HATPase_dom"/>
</dbReference>
<evidence type="ECO:0000256" key="3">
    <source>
        <dbReference type="SAM" id="Phobius"/>
    </source>
</evidence>
<dbReference type="Pfam" id="PF13188">
    <property type="entry name" value="PAS_8"/>
    <property type="match status" value="1"/>
</dbReference>
<feature type="transmembrane region" description="Helical" evidence="3">
    <location>
        <begin position="250"/>
        <end position="267"/>
    </location>
</feature>